<accession>A0ABY8C3L7</accession>
<dbReference type="Proteomes" id="UP001214553">
    <property type="component" value="Chromosome"/>
</dbReference>
<proteinExistence type="predicted"/>
<dbReference type="RefSeq" id="WP_275279302.1">
    <property type="nucleotide sequence ID" value="NZ_CP119108.1"/>
</dbReference>
<protein>
    <submittedName>
        <fullName evidence="1">Uncharacterized protein</fullName>
    </submittedName>
</protein>
<name>A0ABY8C3L7_9MICO</name>
<reference evidence="1 2" key="1">
    <citation type="submission" date="2023-03" db="EMBL/GenBank/DDBJ databases">
        <title>Genome sequence of Microbacterium sp. KACC 23027.</title>
        <authorList>
            <person name="Kim S."/>
            <person name="Heo J."/>
            <person name="Kwon S.-W."/>
        </authorList>
    </citation>
    <scope>NUCLEOTIDE SEQUENCE [LARGE SCALE GENOMIC DNA]</scope>
    <source>
        <strain evidence="1 2">KACC 23027</strain>
    </source>
</reference>
<dbReference type="EMBL" id="CP119108">
    <property type="protein sequence ID" value="WEG09952.1"/>
    <property type="molecule type" value="Genomic_DNA"/>
</dbReference>
<organism evidence="1 2">
    <name type="scientific">Microbacterium horticulturae</name>
    <dbReference type="NCBI Taxonomy" id="3028316"/>
    <lineage>
        <taxon>Bacteria</taxon>
        <taxon>Bacillati</taxon>
        <taxon>Actinomycetota</taxon>
        <taxon>Actinomycetes</taxon>
        <taxon>Micrococcales</taxon>
        <taxon>Microbacteriaceae</taxon>
        <taxon>Microbacterium</taxon>
    </lineage>
</organism>
<evidence type="ECO:0000313" key="2">
    <source>
        <dbReference type="Proteomes" id="UP001214553"/>
    </source>
</evidence>
<evidence type="ECO:0000313" key="1">
    <source>
        <dbReference type="EMBL" id="WEG09952.1"/>
    </source>
</evidence>
<sequence>MSTAPADSVAVLGAGRAPAEWMPFTTAQTRLGGSDVTVVQAVHDAWELRIIRVDVEGISPGVRFTAPALPAADPEALWVTELHQGVDLCAGRGTDAEEHSEVRMLVPWDGEMTLVDAPDQQMMPQVTVHDIPGGYPVIIAVRRGPEPPPVPQVDEGQIGDDGKPIRIRRTGSLIPEIEIAPDGDGGHDISVRWPDKVREVIEVPGR</sequence>
<keyword evidence="2" id="KW-1185">Reference proteome</keyword>
<gene>
    <name evidence="1" type="ORF">PU630_05190</name>
</gene>